<dbReference type="OrthoDB" id="54947at2759"/>
<name>A0A9N8DAT6_9STRA</name>
<comment type="caution">
    <text evidence="1">The sequence shown here is derived from an EMBL/GenBank/DDBJ whole genome shotgun (WGS) entry which is preliminary data.</text>
</comment>
<keyword evidence="2" id="KW-1185">Reference proteome</keyword>
<organism evidence="1 2">
    <name type="scientific">Seminavis robusta</name>
    <dbReference type="NCBI Taxonomy" id="568900"/>
    <lineage>
        <taxon>Eukaryota</taxon>
        <taxon>Sar</taxon>
        <taxon>Stramenopiles</taxon>
        <taxon>Ochrophyta</taxon>
        <taxon>Bacillariophyta</taxon>
        <taxon>Bacillariophyceae</taxon>
        <taxon>Bacillariophycidae</taxon>
        <taxon>Naviculales</taxon>
        <taxon>Naviculaceae</taxon>
        <taxon>Seminavis</taxon>
    </lineage>
</organism>
<reference evidence="1" key="1">
    <citation type="submission" date="2020-06" db="EMBL/GenBank/DDBJ databases">
        <authorList>
            <consortium name="Plant Systems Biology data submission"/>
        </authorList>
    </citation>
    <scope>NUCLEOTIDE SEQUENCE</scope>
    <source>
        <strain evidence="1">D6</strain>
    </source>
</reference>
<evidence type="ECO:0000313" key="2">
    <source>
        <dbReference type="Proteomes" id="UP001153069"/>
    </source>
</evidence>
<accession>A0A9N8DAT6</accession>
<dbReference type="Proteomes" id="UP001153069">
    <property type="component" value="Unassembled WGS sequence"/>
</dbReference>
<gene>
    <name evidence="1" type="ORF">SEMRO_3_G002850.1</name>
</gene>
<protein>
    <submittedName>
        <fullName evidence="1">Uncharacterized protein</fullName>
    </submittedName>
</protein>
<evidence type="ECO:0000313" key="1">
    <source>
        <dbReference type="EMBL" id="CAB9496309.1"/>
    </source>
</evidence>
<dbReference type="AlphaFoldDB" id="A0A9N8DAT6"/>
<dbReference type="EMBL" id="CAICTM010000003">
    <property type="protein sequence ID" value="CAB9496309.1"/>
    <property type="molecule type" value="Genomic_DNA"/>
</dbReference>
<sequence length="224" mass="24620">MSGEELAPFVAAALRDRVVTDLQKELQELKAKYQAVELSGKGGFPVYASKSFSTGAYSSPLEWTVDVSDTSKSTCGKEQLQHHLTVGDLTKLEVRLGGITRGVWHLSCREGLGRLAVYNNNGFAENLAFCFGMEAGLYVVVDVEMNQETFKYLTAKDSFGDELVESTDLPNMILQLCPEDAKVRLRNVVFFTDKIEAAMRAWNIPPFAPGKGAPISPELEVCIC</sequence>
<proteinExistence type="predicted"/>